<evidence type="ECO:0000256" key="2">
    <source>
        <dbReference type="ARBA" id="ARBA00023015"/>
    </source>
</evidence>
<protein>
    <submittedName>
        <fullName evidence="8">Transcriptional activator hac1</fullName>
    </submittedName>
</protein>
<feature type="coiled-coil region" evidence="5">
    <location>
        <begin position="310"/>
        <end position="396"/>
    </location>
</feature>
<evidence type="ECO:0000313" key="9">
    <source>
        <dbReference type="Proteomes" id="UP001150062"/>
    </source>
</evidence>
<keyword evidence="3" id="KW-0804">Transcription</keyword>
<evidence type="ECO:0000256" key="3">
    <source>
        <dbReference type="ARBA" id="ARBA00023163"/>
    </source>
</evidence>
<reference evidence="8" key="1">
    <citation type="submission" date="2022-08" db="EMBL/GenBank/DDBJ databases">
        <title>Novel sulfate-reducing endosymbionts in the free-living metamonad Anaeramoeba.</title>
        <authorList>
            <person name="Jerlstrom-Hultqvist J."/>
            <person name="Cepicka I."/>
            <person name="Gallot-Lavallee L."/>
            <person name="Salas-Leiva D."/>
            <person name="Curtis B.A."/>
            <person name="Zahonova K."/>
            <person name="Pipaliya S."/>
            <person name="Dacks J."/>
            <person name="Roger A.J."/>
        </authorList>
    </citation>
    <scope>NUCLEOTIDE SEQUENCE</scope>
    <source>
        <strain evidence="8">Schooner1</strain>
    </source>
</reference>
<evidence type="ECO:0000256" key="1">
    <source>
        <dbReference type="ARBA" id="ARBA00004123"/>
    </source>
</evidence>
<keyword evidence="2" id="KW-0805">Transcription regulation</keyword>
<dbReference type="EMBL" id="JAOAOG010000264">
    <property type="protein sequence ID" value="KAJ6235257.1"/>
    <property type="molecule type" value="Genomic_DNA"/>
</dbReference>
<keyword evidence="9" id="KW-1185">Reference proteome</keyword>
<evidence type="ECO:0000259" key="7">
    <source>
        <dbReference type="PROSITE" id="PS50217"/>
    </source>
</evidence>
<accession>A0ABQ8XRL4</accession>
<comment type="subcellular location">
    <subcellularLocation>
        <location evidence="1">Nucleus</location>
    </subcellularLocation>
</comment>
<feature type="compositionally biased region" description="Basic residues" evidence="6">
    <location>
        <begin position="254"/>
        <end position="283"/>
    </location>
</feature>
<dbReference type="SUPFAM" id="SSF57959">
    <property type="entry name" value="Leucine zipper domain"/>
    <property type="match status" value="1"/>
</dbReference>
<dbReference type="InterPro" id="IPR046347">
    <property type="entry name" value="bZIP_sf"/>
</dbReference>
<keyword evidence="5" id="KW-0175">Coiled coil</keyword>
<dbReference type="InterPro" id="IPR051027">
    <property type="entry name" value="bZIP_transcription_factors"/>
</dbReference>
<dbReference type="PANTHER" id="PTHR19304">
    <property type="entry name" value="CYCLIC-AMP RESPONSE ELEMENT BINDING PROTEIN"/>
    <property type="match status" value="1"/>
</dbReference>
<keyword evidence="4" id="KW-0539">Nucleus</keyword>
<evidence type="ECO:0000256" key="6">
    <source>
        <dbReference type="SAM" id="MobiDB-lite"/>
    </source>
</evidence>
<proteinExistence type="predicted"/>
<dbReference type="Proteomes" id="UP001150062">
    <property type="component" value="Unassembled WGS sequence"/>
</dbReference>
<evidence type="ECO:0000256" key="4">
    <source>
        <dbReference type="ARBA" id="ARBA00023242"/>
    </source>
</evidence>
<gene>
    <name evidence="8" type="ORF">M0813_03941</name>
</gene>
<name>A0ABQ8XRL4_9EUKA</name>
<dbReference type="InterPro" id="IPR004827">
    <property type="entry name" value="bZIP"/>
</dbReference>
<organism evidence="8 9">
    <name type="scientific">Anaeramoeba flamelloides</name>
    <dbReference type="NCBI Taxonomy" id="1746091"/>
    <lineage>
        <taxon>Eukaryota</taxon>
        <taxon>Metamonada</taxon>
        <taxon>Anaeramoebidae</taxon>
        <taxon>Anaeramoeba</taxon>
    </lineage>
</organism>
<feature type="region of interest" description="Disordered" evidence="6">
    <location>
        <begin position="235"/>
        <end position="291"/>
    </location>
</feature>
<dbReference type="Pfam" id="PF00170">
    <property type="entry name" value="bZIP_1"/>
    <property type="match status" value="1"/>
</dbReference>
<dbReference type="CDD" id="cd14687">
    <property type="entry name" value="bZIP_ATF2"/>
    <property type="match status" value="1"/>
</dbReference>
<dbReference type="SMART" id="SM00338">
    <property type="entry name" value="BRLZ"/>
    <property type="match status" value="1"/>
</dbReference>
<feature type="domain" description="BZIP" evidence="7">
    <location>
        <begin position="292"/>
        <end position="355"/>
    </location>
</feature>
<comment type="caution">
    <text evidence="8">The sequence shown here is derived from an EMBL/GenBank/DDBJ whole genome shotgun (WGS) entry which is preliminary data.</text>
</comment>
<sequence>MLDDIFSSNLDQDLFDAICEPSFNLSDTLFSNSNSECSDFEIGVSKIETNHNINTNTNSNSNIITNSNINANNFISQESDFSDNSNNDRKIYWDLDKSIDFGIVSGSDNKPNSPLFANNRKRGISSDDRLQEQVNGTLGGLQVGTVLLPIKSENKVALNGGDDLVMKTENGFESKTRDEELEGSQVPVVKPASEDLKKGTKGLGNGFKKRKMLITISQPNSDPIKILSTKIVKVETKKKHSNTINKDGDEAKKSSKSGKTSKKKKNKKKHKKKKKKNRKKNNKKTAVTTEEDARRQLVLERNRINAKKSRERKKIYVANLENTTKELQEKNHELTDEIVKLNNENENLNKEISKLKILLKGNCQNLLDPKVLENLVLQLNNNINNDNNNNNETLKNHIFETLASSIMKN</sequence>
<evidence type="ECO:0000313" key="8">
    <source>
        <dbReference type="EMBL" id="KAJ6235257.1"/>
    </source>
</evidence>
<evidence type="ECO:0000256" key="5">
    <source>
        <dbReference type="SAM" id="Coils"/>
    </source>
</evidence>
<dbReference type="Gene3D" id="1.20.5.170">
    <property type="match status" value="1"/>
</dbReference>
<dbReference type="PROSITE" id="PS50217">
    <property type="entry name" value="BZIP"/>
    <property type="match status" value="1"/>
</dbReference>